<comment type="similarity">
    <text evidence="1 6">Belongs to the EF-Ts family.</text>
</comment>
<dbReference type="EMBL" id="SHBE01000006">
    <property type="protein sequence ID" value="RZO26156.1"/>
    <property type="molecule type" value="Genomic_DNA"/>
</dbReference>
<dbReference type="InterPro" id="IPR014039">
    <property type="entry name" value="Transl_elong_EFTs/EF1B_dimer"/>
</dbReference>
<protein>
    <recommendedName>
        <fullName evidence="2 6">Elongation factor Ts</fullName>
        <shortName evidence="6">EF-Ts</shortName>
    </recommendedName>
</protein>
<dbReference type="PROSITE" id="PS01126">
    <property type="entry name" value="EF_TS_1"/>
    <property type="match status" value="1"/>
</dbReference>
<evidence type="ECO:0000256" key="4">
    <source>
        <dbReference type="ARBA" id="ARBA00022768"/>
    </source>
</evidence>
<reference evidence="8 9" key="1">
    <citation type="submission" date="2019-02" db="EMBL/GenBank/DDBJ databases">
        <title>Prokaryotic population dynamics and viral predation in marine succession experiment using metagenomics: the confinement effect.</title>
        <authorList>
            <person name="Haro-Moreno J.M."/>
            <person name="Rodriguez-Valera F."/>
            <person name="Lopez-Perez M."/>
        </authorList>
    </citation>
    <scope>NUCLEOTIDE SEQUENCE [LARGE SCALE GENOMIC DNA]</scope>
    <source>
        <strain evidence="8">MED-G159</strain>
    </source>
</reference>
<dbReference type="SUPFAM" id="SSF46934">
    <property type="entry name" value="UBA-like"/>
    <property type="match status" value="1"/>
</dbReference>
<dbReference type="InterPro" id="IPR001816">
    <property type="entry name" value="Transl_elong_EFTs/EF1B"/>
</dbReference>
<dbReference type="GO" id="GO:0003746">
    <property type="term" value="F:translation elongation factor activity"/>
    <property type="evidence" value="ECO:0007669"/>
    <property type="project" value="UniProtKB-UniRule"/>
</dbReference>
<keyword evidence="5 6" id="KW-0648">Protein biosynthesis</keyword>
<dbReference type="InterPro" id="IPR036402">
    <property type="entry name" value="EF-Ts_dimer_sf"/>
</dbReference>
<evidence type="ECO:0000256" key="5">
    <source>
        <dbReference type="ARBA" id="ARBA00022917"/>
    </source>
</evidence>
<evidence type="ECO:0000256" key="1">
    <source>
        <dbReference type="ARBA" id="ARBA00005532"/>
    </source>
</evidence>
<dbReference type="HAMAP" id="MF_00050">
    <property type="entry name" value="EF_Ts"/>
    <property type="match status" value="1"/>
</dbReference>
<evidence type="ECO:0000256" key="6">
    <source>
        <dbReference type="HAMAP-Rule" id="MF_00050"/>
    </source>
</evidence>
<evidence type="ECO:0000259" key="7">
    <source>
        <dbReference type="Pfam" id="PF00889"/>
    </source>
</evidence>
<dbReference type="AlphaFoldDB" id="A0A520MYB3"/>
<dbReference type="NCBIfam" id="TIGR00116">
    <property type="entry name" value="tsf"/>
    <property type="match status" value="1"/>
</dbReference>
<evidence type="ECO:0000256" key="2">
    <source>
        <dbReference type="ARBA" id="ARBA00016956"/>
    </source>
</evidence>
<dbReference type="FunFam" id="1.10.8.10:FF:000001">
    <property type="entry name" value="Elongation factor Ts"/>
    <property type="match status" value="1"/>
</dbReference>
<comment type="function">
    <text evidence="6">Associates with the EF-Tu.GDP complex and induces the exchange of GDP to GTP. It remains bound to the aminoacyl-tRNA.EF-Tu.GTP complex up to the GTP hydrolysis stage on the ribosome.</text>
</comment>
<keyword evidence="4 6" id="KW-0251">Elongation factor</keyword>
<dbReference type="Gene3D" id="1.10.8.10">
    <property type="entry name" value="DNA helicase RuvA subunit, C-terminal domain"/>
    <property type="match status" value="1"/>
</dbReference>
<dbReference type="SUPFAM" id="SSF54713">
    <property type="entry name" value="Elongation factor Ts (EF-Ts), dimerisation domain"/>
    <property type="match status" value="2"/>
</dbReference>
<keyword evidence="3 6" id="KW-0963">Cytoplasm</keyword>
<feature type="domain" description="Translation elongation factor EFTs/EF1B dimerisation" evidence="7">
    <location>
        <begin position="76"/>
        <end position="267"/>
    </location>
</feature>
<dbReference type="CDD" id="cd14275">
    <property type="entry name" value="UBA_EF-Ts"/>
    <property type="match status" value="1"/>
</dbReference>
<comment type="caution">
    <text evidence="8">The sequence shown here is derived from an EMBL/GenBank/DDBJ whole genome shotgun (WGS) entry which is preliminary data.</text>
</comment>
<gene>
    <name evidence="6 8" type="primary">tsf</name>
    <name evidence="8" type="ORF">EVA92_03650</name>
</gene>
<dbReference type="Pfam" id="PF00889">
    <property type="entry name" value="EF_TS"/>
    <property type="match status" value="1"/>
</dbReference>
<comment type="caution">
    <text evidence="6">Lacks conserved residue(s) required for the propagation of feature annotation.</text>
</comment>
<sequence length="268" mass="30024">MFRGIELITAQLVKELRERTGISMMDCKSALVETDGDVDKAIEVLRKKSVLKAEKKSGRATNEGSILIGSNKDYSFIIEVNTETDFAAKDQDFNNFLEELKSHCETNEPADVDDLNQKFKQPLLDIIQKIGENIKIAYLGKIQGDGGFVYSYVHTDGKLAALVKLSEEDEALGKDVAMQIAANNPLAISSDLINEDLIEKEKEIALATLEHEKKPDEIKEKIVLGKLNKFKKENSLLDQPFIKNPDQKISEIISNNTVVEIMRRRVGD</sequence>
<dbReference type="PANTHER" id="PTHR11741">
    <property type="entry name" value="ELONGATION FACTOR TS"/>
    <property type="match status" value="1"/>
</dbReference>
<proteinExistence type="inferred from homology"/>
<accession>A0A520MYB3</accession>
<dbReference type="GO" id="GO:0005737">
    <property type="term" value="C:cytoplasm"/>
    <property type="evidence" value="ECO:0007669"/>
    <property type="project" value="UniProtKB-SubCell"/>
</dbReference>
<dbReference type="Proteomes" id="UP000315825">
    <property type="component" value="Unassembled WGS sequence"/>
</dbReference>
<dbReference type="PANTHER" id="PTHR11741:SF0">
    <property type="entry name" value="ELONGATION FACTOR TS, MITOCHONDRIAL"/>
    <property type="match status" value="1"/>
</dbReference>
<evidence type="ECO:0000256" key="3">
    <source>
        <dbReference type="ARBA" id="ARBA00022490"/>
    </source>
</evidence>
<evidence type="ECO:0000313" key="9">
    <source>
        <dbReference type="Proteomes" id="UP000315825"/>
    </source>
</evidence>
<dbReference type="InterPro" id="IPR009060">
    <property type="entry name" value="UBA-like_sf"/>
</dbReference>
<name>A0A520MYB3_9GAMM</name>
<dbReference type="Gene3D" id="1.10.286.20">
    <property type="match status" value="1"/>
</dbReference>
<dbReference type="InterPro" id="IPR018101">
    <property type="entry name" value="Transl_elong_Ts_CS"/>
</dbReference>
<evidence type="ECO:0000313" key="8">
    <source>
        <dbReference type="EMBL" id="RZO26156.1"/>
    </source>
</evidence>
<comment type="subcellular location">
    <subcellularLocation>
        <location evidence="6">Cytoplasm</location>
    </subcellularLocation>
</comment>
<dbReference type="Gene3D" id="3.30.479.20">
    <property type="entry name" value="Elongation factor Ts, dimerisation domain"/>
    <property type="match status" value="2"/>
</dbReference>
<organism evidence="8 9">
    <name type="scientific">SAR86 cluster bacterium</name>
    <dbReference type="NCBI Taxonomy" id="2030880"/>
    <lineage>
        <taxon>Bacteria</taxon>
        <taxon>Pseudomonadati</taxon>
        <taxon>Pseudomonadota</taxon>
        <taxon>Gammaproteobacteria</taxon>
        <taxon>SAR86 cluster</taxon>
    </lineage>
</organism>